<organism evidence="2 3">
    <name type="scientific">Guptibacillus hwajinpoensis</name>
    <dbReference type="NCBI Taxonomy" id="208199"/>
    <lineage>
        <taxon>Bacteria</taxon>
        <taxon>Bacillati</taxon>
        <taxon>Bacillota</taxon>
        <taxon>Bacilli</taxon>
        <taxon>Bacillales</taxon>
        <taxon>Guptibacillaceae</taxon>
        <taxon>Guptibacillus</taxon>
    </lineage>
</organism>
<protein>
    <recommendedName>
        <fullName evidence="4">DUF3953 domain-containing protein</fullName>
    </recommendedName>
</protein>
<evidence type="ECO:0000256" key="1">
    <source>
        <dbReference type="SAM" id="Phobius"/>
    </source>
</evidence>
<keyword evidence="1" id="KW-1133">Transmembrane helix</keyword>
<dbReference type="EMBL" id="WMEY01000005">
    <property type="protein sequence ID" value="MYL65044.1"/>
    <property type="molecule type" value="Genomic_DNA"/>
</dbReference>
<keyword evidence="1" id="KW-0812">Transmembrane</keyword>
<dbReference type="AlphaFoldDB" id="A0A845F2U0"/>
<keyword evidence="1" id="KW-0472">Membrane</keyword>
<dbReference type="Proteomes" id="UP000447833">
    <property type="component" value="Unassembled WGS sequence"/>
</dbReference>
<evidence type="ECO:0000313" key="2">
    <source>
        <dbReference type="EMBL" id="MYL65044.1"/>
    </source>
</evidence>
<feature type="transmembrane region" description="Helical" evidence="1">
    <location>
        <begin position="30"/>
        <end position="49"/>
    </location>
</feature>
<feature type="transmembrane region" description="Helical" evidence="1">
    <location>
        <begin position="7"/>
        <end position="24"/>
    </location>
</feature>
<comment type="caution">
    <text evidence="2">The sequence shown here is derived from an EMBL/GenBank/DDBJ whole genome shotgun (WGS) entry which is preliminary data.</text>
</comment>
<gene>
    <name evidence="2" type="ORF">GLW07_16930</name>
</gene>
<evidence type="ECO:0008006" key="4">
    <source>
        <dbReference type="Google" id="ProtNLM"/>
    </source>
</evidence>
<evidence type="ECO:0000313" key="3">
    <source>
        <dbReference type="Proteomes" id="UP000447833"/>
    </source>
</evidence>
<feature type="transmembrane region" description="Helical" evidence="1">
    <location>
        <begin position="61"/>
        <end position="80"/>
    </location>
</feature>
<dbReference type="RefSeq" id="WP_160920422.1">
    <property type="nucleotide sequence ID" value="NZ_WMEY01000005.1"/>
</dbReference>
<reference evidence="2 3" key="1">
    <citation type="submission" date="2019-11" db="EMBL/GenBank/DDBJ databases">
        <title>Genome sequences of 17 halophilic strains isolated from different environments.</title>
        <authorList>
            <person name="Furrow R.E."/>
        </authorList>
    </citation>
    <scope>NUCLEOTIDE SEQUENCE [LARGE SCALE GENOMIC DNA]</scope>
    <source>
        <strain evidence="2 3">22506_14_FS</strain>
    </source>
</reference>
<proteinExistence type="predicted"/>
<sequence>MKYIRVMILLIAIMAASSIVWLGFTGGREALFRLCISIAVFAWLCFVYIEEKKKKQKKITLMFIGLSLLSISAGIVQLMSW</sequence>
<name>A0A845F2U0_9BACL</name>
<accession>A0A845F2U0</accession>